<dbReference type="InterPro" id="IPR050330">
    <property type="entry name" value="Bact_OuterMem_StrucFunc"/>
</dbReference>
<dbReference type="Proteomes" id="UP001209713">
    <property type="component" value="Unassembled WGS sequence"/>
</dbReference>
<dbReference type="EMBL" id="JAOVZB010000002">
    <property type="protein sequence ID" value="MCV2402435.1"/>
    <property type="molecule type" value="Genomic_DNA"/>
</dbReference>
<reference evidence="6 7" key="1">
    <citation type="submission" date="2022-10" db="EMBL/GenBank/DDBJ databases">
        <title>Marinomonas transparenta sp. nov. and Marinomonas sargassi sp. nov., isolated from marine alga (Sargassum natans (L.) Gaillon).</title>
        <authorList>
            <person name="Wang Y."/>
        </authorList>
    </citation>
    <scope>NUCLEOTIDE SEQUENCE [LARGE SCALE GENOMIC DNA]</scope>
    <source>
        <strain evidence="6 7">C2222</strain>
    </source>
</reference>
<name>A0ABT2YRC7_9GAMM</name>
<keyword evidence="2 4" id="KW-0472">Membrane</keyword>
<organism evidence="6 7">
    <name type="scientific">Marinomonas sargassi</name>
    <dbReference type="NCBI Taxonomy" id="2984494"/>
    <lineage>
        <taxon>Bacteria</taxon>
        <taxon>Pseudomonadati</taxon>
        <taxon>Pseudomonadota</taxon>
        <taxon>Gammaproteobacteria</taxon>
        <taxon>Oceanospirillales</taxon>
        <taxon>Oceanospirillaceae</taxon>
        <taxon>Marinomonas</taxon>
    </lineage>
</organism>
<evidence type="ECO:0000256" key="4">
    <source>
        <dbReference type="PROSITE-ProRule" id="PRU00473"/>
    </source>
</evidence>
<dbReference type="InterPro" id="IPR006664">
    <property type="entry name" value="OMP_bac"/>
</dbReference>
<dbReference type="Pfam" id="PF00691">
    <property type="entry name" value="OmpA"/>
    <property type="match status" value="2"/>
</dbReference>
<dbReference type="CDD" id="cd07185">
    <property type="entry name" value="OmpA_C-like"/>
    <property type="match status" value="2"/>
</dbReference>
<dbReference type="PRINTS" id="PR01021">
    <property type="entry name" value="OMPADOMAIN"/>
</dbReference>
<sequence length="353" mass="40289">MSSGQTIKPADILSFYKDSDLDGVIDLRDLCAGTPLDQDIDYEGCPIIHLKQFFVHFDVQFETAKHELKPEYYSELKDFAQFLNQSPDNLILIEGHTDNVGEDDFNIPLSERRAESIAKTLESVFNIPKRQIRAIGHGENQPITSNLTEAGRQENRRVSGEIIEIIPWPSHILSNTGSTEHNEGKVIIPFSFTESLKTYQNDTLATIQQEQTQSIIRQIVTILDSQPDKFLLIEGHTDNTGEEDFNNRVSKARAKAVADAIYDEYFILKAKLKVIGHGQSSPLYSNETEEGRVKNRRVEIILATRHQAEKQVYLQKWDIWNVGEELPFQEVSEEEKPKLNPSHHSPAFWNIMN</sequence>
<dbReference type="RefSeq" id="WP_263529815.1">
    <property type="nucleotide sequence ID" value="NZ_JAOVZB010000002.1"/>
</dbReference>
<comment type="caution">
    <text evidence="6">The sequence shown here is derived from an EMBL/GenBank/DDBJ whole genome shotgun (WGS) entry which is preliminary data.</text>
</comment>
<dbReference type="Gene3D" id="3.30.1330.60">
    <property type="entry name" value="OmpA-like domain"/>
    <property type="match status" value="2"/>
</dbReference>
<evidence type="ECO:0000256" key="1">
    <source>
        <dbReference type="ARBA" id="ARBA00004442"/>
    </source>
</evidence>
<comment type="subcellular location">
    <subcellularLocation>
        <location evidence="1">Cell outer membrane</location>
    </subcellularLocation>
</comment>
<feature type="domain" description="OmpA-like" evidence="5">
    <location>
        <begin position="183"/>
        <end position="306"/>
    </location>
</feature>
<accession>A0ABT2YRC7</accession>
<dbReference type="PANTHER" id="PTHR30329:SF21">
    <property type="entry name" value="LIPOPROTEIN YIAD-RELATED"/>
    <property type="match status" value="1"/>
</dbReference>
<protein>
    <submittedName>
        <fullName evidence="6">OmpA family protein</fullName>
    </submittedName>
</protein>
<evidence type="ECO:0000259" key="5">
    <source>
        <dbReference type="PROSITE" id="PS51123"/>
    </source>
</evidence>
<proteinExistence type="predicted"/>
<keyword evidence="3" id="KW-0998">Cell outer membrane</keyword>
<dbReference type="InterPro" id="IPR006665">
    <property type="entry name" value="OmpA-like"/>
</dbReference>
<dbReference type="SUPFAM" id="SSF103088">
    <property type="entry name" value="OmpA-like"/>
    <property type="match status" value="2"/>
</dbReference>
<dbReference type="InterPro" id="IPR036737">
    <property type="entry name" value="OmpA-like_sf"/>
</dbReference>
<dbReference type="PROSITE" id="PS51123">
    <property type="entry name" value="OMPA_2"/>
    <property type="match status" value="2"/>
</dbReference>
<dbReference type="PANTHER" id="PTHR30329">
    <property type="entry name" value="STATOR ELEMENT OF FLAGELLAR MOTOR COMPLEX"/>
    <property type="match status" value="1"/>
</dbReference>
<keyword evidence="7" id="KW-1185">Reference proteome</keyword>
<evidence type="ECO:0000313" key="6">
    <source>
        <dbReference type="EMBL" id="MCV2402435.1"/>
    </source>
</evidence>
<evidence type="ECO:0000256" key="2">
    <source>
        <dbReference type="ARBA" id="ARBA00023136"/>
    </source>
</evidence>
<evidence type="ECO:0000313" key="7">
    <source>
        <dbReference type="Proteomes" id="UP001209713"/>
    </source>
</evidence>
<feature type="domain" description="OmpA-like" evidence="5">
    <location>
        <begin position="48"/>
        <end position="166"/>
    </location>
</feature>
<evidence type="ECO:0000256" key="3">
    <source>
        <dbReference type="ARBA" id="ARBA00023237"/>
    </source>
</evidence>
<gene>
    <name evidence="6" type="ORF">OFY17_05970</name>
</gene>